<dbReference type="Gene3D" id="1.25.40.20">
    <property type="entry name" value="Ankyrin repeat-containing domain"/>
    <property type="match status" value="2"/>
</dbReference>
<reference evidence="6" key="1">
    <citation type="journal article" date="2019" name="Int. J. Syst. Evol. Microbiol.">
        <title>The Global Catalogue of Microorganisms (GCM) 10K type strain sequencing project: providing services to taxonomists for standard genome sequencing and annotation.</title>
        <authorList>
            <consortium name="The Broad Institute Genomics Platform"/>
            <consortium name="The Broad Institute Genome Sequencing Center for Infectious Disease"/>
            <person name="Wu L."/>
            <person name="Ma J."/>
        </authorList>
    </citation>
    <scope>NUCLEOTIDE SEQUENCE [LARGE SCALE GENOMIC DNA]</scope>
    <source>
        <strain evidence="6">IBRC-M 10908</strain>
    </source>
</reference>
<evidence type="ECO:0000313" key="5">
    <source>
        <dbReference type="EMBL" id="MFC4335815.1"/>
    </source>
</evidence>
<evidence type="ECO:0000256" key="2">
    <source>
        <dbReference type="ARBA" id="ARBA00023043"/>
    </source>
</evidence>
<keyword evidence="1" id="KW-0677">Repeat</keyword>
<gene>
    <name evidence="5" type="ORF">ACFPET_11440</name>
</gene>
<dbReference type="InterPro" id="IPR036770">
    <property type="entry name" value="Ankyrin_rpt-contain_sf"/>
</dbReference>
<comment type="caution">
    <text evidence="5">The sequence shown here is derived from an EMBL/GenBank/DDBJ whole genome shotgun (WGS) entry which is preliminary data.</text>
</comment>
<dbReference type="Proteomes" id="UP001595823">
    <property type="component" value="Unassembled WGS sequence"/>
</dbReference>
<keyword evidence="6" id="KW-1185">Reference proteome</keyword>
<dbReference type="RefSeq" id="WP_380621045.1">
    <property type="nucleotide sequence ID" value="NZ_JBHSDK010000015.1"/>
</dbReference>
<evidence type="ECO:0000313" key="6">
    <source>
        <dbReference type="Proteomes" id="UP001595823"/>
    </source>
</evidence>
<accession>A0ABV8TZ15</accession>
<dbReference type="Pfam" id="PF12796">
    <property type="entry name" value="Ank_2"/>
    <property type="match status" value="2"/>
</dbReference>
<dbReference type="InterPro" id="IPR002110">
    <property type="entry name" value="Ankyrin_rpt"/>
</dbReference>
<evidence type="ECO:0000256" key="1">
    <source>
        <dbReference type="ARBA" id="ARBA00022737"/>
    </source>
</evidence>
<dbReference type="PROSITE" id="PS50088">
    <property type="entry name" value="ANK_REPEAT"/>
    <property type="match status" value="3"/>
</dbReference>
<keyword evidence="2 3" id="KW-0040">ANK repeat</keyword>
<evidence type="ECO:0000256" key="3">
    <source>
        <dbReference type="PROSITE-ProRule" id="PRU00023"/>
    </source>
</evidence>
<sequence>MNGRWTRGLVIAAMGTAVLSACTTEGPGAPDRPAGSESSGANESGTGSEGGADVEKLNKVLLAAASEGDAAGAREAVKAGADVEARDGEGRTALFTAVIEDHVDVAEVLVEHGADPDAPDSRGESPWVNTGVTGSVAMMELLLPLEPDLAQYNRFGGTALHPASERGHVDYVREVLAQSDIPVDRVNDLGWTALLEAVYFGDGGTDHQEIVRLLVDAGADASIEDSSGLTALDHARAGGYDEIVRILED</sequence>
<dbReference type="SMART" id="SM00248">
    <property type="entry name" value="ANK"/>
    <property type="match status" value="4"/>
</dbReference>
<proteinExistence type="predicted"/>
<dbReference type="PRINTS" id="PR01415">
    <property type="entry name" value="ANKYRIN"/>
</dbReference>
<feature type="repeat" description="ANK" evidence="3">
    <location>
        <begin position="89"/>
        <end position="121"/>
    </location>
</feature>
<dbReference type="PROSITE" id="PS50297">
    <property type="entry name" value="ANK_REP_REGION"/>
    <property type="match status" value="1"/>
</dbReference>
<dbReference type="PANTHER" id="PTHR24173:SF74">
    <property type="entry name" value="ANKYRIN REPEAT DOMAIN-CONTAINING PROTEIN 16"/>
    <property type="match status" value="1"/>
</dbReference>
<feature type="region of interest" description="Disordered" evidence="4">
    <location>
        <begin position="22"/>
        <end position="52"/>
    </location>
</feature>
<dbReference type="EMBL" id="JBHSDK010000015">
    <property type="protein sequence ID" value="MFC4335815.1"/>
    <property type="molecule type" value="Genomic_DNA"/>
</dbReference>
<protein>
    <submittedName>
        <fullName evidence="5">Ankyrin repeat domain-containing protein</fullName>
    </submittedName>
</protein>
<feature type="compositionally biased region" description="Low complexity" evidence="4">
    <location>
        <begin position="35"/>
        <end position="46"/>
    </location>
</feature>
<dbReference type="SUPFAM" id="SSF48403">
    <property type="entry name" value="Ankyrin repeat"/>
    <property type="match status" value="1"/>
</dbReference>
<name>A0ABV8TZ15_9ACTN</name>
<dbReference type="PROSITE" id="PS51257">
    <property type="entry name" value="PROKAR_LIPOPROTEIN"/>
    <property type="match status" value="1"/>
</dbReference>
<organism evidence="5 6">
    <name type="scientific">Salininema proteolyticum</name>
    <dbReference type="NCBI Taxonomy" id="1607685"/>
    <lineage>
        <taxon>Bacteria</taxon>
        <taxon>Bacillati</taxon>
        <taxon>Actinomycetota</taxon>
        <taxon>Actinomycetes</taxon>
        <taxon>Glycomycetales</taxon>
        <taxon>Glycomycetaceae</taxon>
        <taxon>Salininema</taxon>
    </lineage>
</organism>
<evidence type="ECO:0000256" key="4">
    <source>
        <dbReference type="SAM" id="MobiDB-lite"/>
    </source>
</evidence>
<feature type="repeat" description="ANK" evidence="3">
    <location>
        <begin position="155"/>
        <end position="188"/>
    </location>
</feature>
<dbReference type="PANTHER" id="PTHR24173">
    <property type="entry name" value="ANKYRIN REPEAT CONTAINING"/>
    <property type="match status" value="1"/>
</dbReference>
<feature type="repeat" description="ANK" evidence="3">
    <location>
        <begin position="189"/>
        <end position="226"/>
    </location>
</feature>